<dbReference type="InterPro" id="IPR036388">
    <property type="entry name" value="WH-like_DNA-bd_sf"/>
</dbReference>
<dbReference type="EMBL" id="LLZG01000402">
    <property type="protein sequence ID" value="KUL21871.1"/>
    <property type="molecule type" value="Genomic_DNA"/>
</dbReference>
<evidence type="ECO:0000256" key="2">
    <source>
        <dbReference type="SAM" id="MobiDB-lite"/>
    </source>
</evidence>
<dbReference type="InterPro" id="IPR043129">
    <property type="entry name" value="ATPase_NBD"/>
</dbReference>
<dbReference type="Proteomes" id="UP000053923">
    <property type="component" value="Unassembled WGS sequence"/>
</dbReference>
<dbReference type="InterPro" id="IPR036390">
    <property type="entry name" value="WH_DNA-bd_sf"/>
</dbReference>
<gene>
    <name evidence="4" type="ORF">ADL12_43610</name>
</gene>
<dbReference type="Pfam" id="PF00480">
    <property type="entry name" value="ROK"/>
    <property type="match status" value="2"/>
</dbReference>
<feature type="domain" description="HTH marR-type" evidence="3">
    <location>
        <begin position="16"/>
        <end position="65"/>
    </location>
</feature>
<name>A0A101J7W9_9ACTN</name>
<dbReference type="PANTHER" id="PTHR18964">
    <property type="entry name" value="ROK (REPRESSOR, ORF, KINASE) FAMILY"/>
    <property type="match status" value="1"/>
</dbReference>
<dbReference type="Gene3D" id="3.30.420.40">
    <property type="match status" value="2"/>
</dbReference>
<accession>A0A101J7W9</accession>
<comment type="caution">
    <text evidence="4">The sequence shown here is derived from an EMBL/GenBank/DDBJ whole genome shotgun (WGS) entry which is preliminary data.</text>
</comment>
<dbReference type="InterPro" id="IPR011991">
    <property type="entry name" value="ArsR-like_HTH"/>
</dbReference>
<dbReference type="InterPro" id="IPR000835">
    <property type="entry name" value="HTH_MarR-typ"/>
</dbReference>
<dbReference type="InterPro" id="IPR000600">
    <property type="entry name" value="ROK"/>
</dbReference>
<organism evidence="4 5">
    <name type="scientific">Streptomyces regalis</name>
    <dbReference type="NCBI Taxonomy" id="68262"/>
    <lineage>
        <taxon>Bacteria</taxon>
        <taxon>Bacillati</taxon>
        <taxon>Actinomycetota</taxon>
        <taxon>Actinomycetes</taxon>
        <taxon>Kitasatosporales</taxon>
        <taxon>Streptomycetaceae</taxon>
        <taxon>Streptomyces</taxon>
    </lineage>
</organism>
<feature type="compositionally biased region" description="Basic and acidic residues" evidence="2">
    <location>
        <begin position="338"/>
        <end position="356"/>
    </location>
</feature>
<dbReference type="AlphaFoldDB" id="A0A101J7W9"/>
<dbReference type="GO" id="GO:0003700">
    <property type="term" value="F:DNA-binding transcription factor activity"/>
    <property type="evidence" value="ECO:0007669"/>
    <property type="project" value="InterPro"/>
</dbReference>
<sequence length="466" mass="47191">MPASPSTARAINDRLALRLLQQEGPLTAGQLKQLTGLSRPTVADLVERLTAAGLIAVVGEAGEQRRGPNAKLYGIVADRAHLAALDIRTEGVSVVVSDLVGAVLAEASVPIDGDTGTGPAVEQAVALVERVVKEAGADRLHTVGIGAPGLIDPASGELRDSTGLPEWHRRLVAALQDRFPEARVNVENETNLAALAEQRDGAARDRDTFVLLWLGHGTGAAVVLDGALRRGASGGTGEIGFLPVPGTSGLPSAVDCEGGFHSLGGSAAVVELAGSYGLSPEGDAVHEPLAVEVVREAVALASGDGGAGVAASDVARPASAAGEQAAAMRTADSGDDADTARPLDDPSARADRHPDTDTPVASAEPSRAHGTVASAGRFLDALADRLAIGVASVVAILDPGCVVLGGEVGQAGGDVLARRVEERIRRMSPLATVVRPSGLGGAAVLRGALLTAREAAQDELFAPPDR</sequence>
<dbReference type="RefSeq" id="WP_062713947.1">
    <property type="nucleotide sequence ID" value="NZ_LLZG01000402.1"/>
</dbReference>
<dbReference type="SUPFAM" id="SSF53067">
    <property type="entry name" value="Actin-like ATPase domain"/>
    <property type="match status" value="1"/>
</dbReference>
<evidence type="ECO:0000313" key="5">
    <source>
        <dbReference type="Proteomes" id="UP000053923"/>
    </source>
</evidence>
<dbReference type="Pfam" id="PF12802">
    <property type="entry name" value="MarR_2"/>
    <property type="match status" value="1"/>
</dbReference>
<evidence type="ECO:0000313" key="4">
    <source>
        <dbReference type="EMBL" id="KUL21871.1"/>
    </source>
</evidence>
<evidence type="ECO:0000256" key="1">
    <source>
        <dbReference type="ARBA" id="ARBA00006479"/>
    </source>
</evidence>
<dbReference type="PANTHER" id="PTHR18964:SF149">
    <property type="entry name" value="BIFUNCTIONAL UDP-N-ACETYLGLUCOSAMINE 2-EPIMERASE_N-ACETYLMANNOSAMINE KINASE"/>
    <property type="match status" value="1"/>
</dbReference>
<dbReference type="CDD" id="cd00090">
    <property type="entry name" value="HTH_ARSR"/>
    <property type="match status" value="1"/>
</dbReference>
<reference evidence="4" key="1">
    <citation type="submission" date="2015-10" db="EMBL/GenBank/DDBJ databases">
        <authorList>
            <person name="Gilbert D.G."/>
        </authorList>
    </citation>
    <scope>NUCLEOTIDE SEQUENCE [LARGE SCALE GENOMIC DNA]</scope>
    <source>
        <strain evidence="4">NRRL 3151</strain>
    </source>
</reference>
<dbReference type="Gene3D" id="1.10.10.10">
    <property type="entry name" value="Winged helix-like DNA-binding domain superfamily/Winged helix DNA-binding domain"/>
    <property type="match status" value="1"/>
</dbReference>
<dbReference type="SUPFAM" id="SSF46785">
    <property type="entry name" value="Winged helix' DNA-binding domain"/>
    <property type="match status" value="1"/>
</dbReference>
<comment type="similarity">
    <text evidence="1">Belongs to the ROK (NagC/XylR) family.</text>
</comment>
<proteinExistence type="inferred from homology"/>
<protein>
    <submittedName>
        <fullName evidence="4">Transcriptional regulator</fullName>
    </submittedName>
</protein>
<dbReference type="OrthoDB" id="3523179at2"/>
<keyword evidence="5" id="KW-1185">Reference proteome</keyword>
<dbReference type="CDD" id="cd23763">
    <property type="entry name" value="ASKHA_ATPase_ROK"/>
    <property type="match status" value="1"/>
</dbReference>
<evidence type="ECO:0000259" key="3">
    <source>
        <dbReference type="Pfam" id="PF12802"/>
    </source>
</evidence>
<feature type="region of interest" description="Disordered" evidence="2">
    <location>
        <begin position="320"/>
        <end position="369"/>
    </location>
</feature>